<dbReference type="OrthoDB" id="5382128at2759"/>
<sequence>MKLLLTILSLSLFQPTLSQTLNTTLTTHFANDTPWYTPRIPLFTSSLPALNAVYYYRWSLYRAHQRDLGPNGYITTEFLNDVTWQTQPYASLVDATGFHLREGRWCRDQRYNQDYVTFMLDDNRGDMYQFSEWVADSVWAGFLVDGDVDSAVAKLDRLVDVFEEWEGNMSEAGTGGFDGGKELFWIQPLTDATEYTVASIDASGGFDGFTGGNAFRPSVNSYQYANALAIARLAGLKGDQALEEYSDRADEIKVNVQESLWNSTFEHFIDRYQVDNENVTYWDFIRGRELVGYVPWTHDLPDDNETFAQAWTHLLDSEKFAGSHGLRTNEPSYEYFMQQYRYEGSQPECQWNGPAWPYQTTQVLTGLANLLDHYPISSETGIVTRKDYTDLLVQYAELHYNPDRGGVLDLEEDYDADTGRPIVGLTRSPHYFHSGFIDLILSGFVGIRPRADDVLEVNPLADGDSVSFFRAERILYHGHDIAVQWDASGEQYGAAGLIIEIDGETVASAPDLTRLTVNITRNEPPAINRPIAKSIQLQSDSEWPRGSVSAADADPESIHAAIDGRTWLFPESDIANGWDTPVGNGSELWYQVEFSNSTVTASAEIAFFANEAQGFDAPESYRIEVLDGGEWVEASGAQYAEPVANGITIVSWDEVTIKSIRVVFVPKRGQRVRLVEFKVY</sequence>
<name>A0A1E3BFW7_ASPCR</name>
<dbReference type="SUPFAM" id="SSF48208">
    <property type="entry name" value="Six-hairpin glycosidases"/>
    <property type="match status" value="1"/>
</dbReference>
<dbReference type="GO" id="GO:0005975">
    <property type="term" value="P:carbohydrate metabolic process"/>
    <property type="evidence" value="ECO:0007669"/>
    <property type="project" value="InterPro"/>
</dbReference>
<dbReference type="Proteomes" id="UP000094569">
    <property type="component" value="Unassembled WGS sequence"/>
</dbReference>
<reference evidence="3 4" key="1">
    <citation type="journal article" date="2016" name="BMC Genomics">
        <title>Comparative genomic and transcriptomic analyses of the Fuzhuan brick tea-fermentation fungus Aspergillus cristatus.</title>
        <authorList>
            <person name="Ge Y."/>
            <person name="Wang Y."/>
            <person name="Liu Y."/>
            <person name="Tan Y."/>
            <person name="Ren X."/>
            <person name="Zhang X."/>
            <person name="Hyde K.D."/>
            <person name="Liu Y."/>
            <person name="Liu Z."/>
        </authorList>
    </citation>
    <scope>NUCLEOTIDE SEQUENCE [LARGE SCALE GENOMIC DNA]</scope>
    <source>
        <strain evidence="3 4">GZAAS20.1005</strain>
    </source>
</reference>
<comment type="caution">
    <text evidence="3">The sequence shown here is derived from an EMBL/GenBank/DDBJ whole genome shotgun (WGS) entry which is preliminary data.</text>
</comment>
<keyword evidence="4" id="KW-1185">Reference proteome</keyword>
<accession>A0A1E3BFW7</accession>
<feature type="signal peptide" evidence="1">
    <location>
        <begin position="1"/>
        <end position="18"/>
    </location>
</feature>
<dbReference type="VEuPathDB" id="FungiDB:SI65_05913"/>
<dbReference type="Pfam" id="PF22422">
    <property type="entry name" value="MGH1-like_GH"/>
    <property type="match status" value="1"/>
</dbReference>
<evidence type="ECO:0000313" key="4">
    <source>
        <dbReference type="Proteomes" id="UP000094569"/>
    </source>
</evidence>
<feature type="chain" id="PRO_5009123655" description="Mannosylglycerate hydrolase MGH1-like glycoside hydrolase domain-containing protein" evidence="1">
    <location>
        <begin position="19"/>
        <end position="680"/>
    </location>
</feature>
<evidence type="ECO:0000256" key="1">
    <source>
        <dbReference type="SAM" id="SignalP"/>
    </source>
</evidence>
<keyword evidence="1" id="KW-0732">Signal</keyword>
<evidence type="ECO:0000259" key="2">
    <source>
        <dbReference type="Pfam" id="PF22422"/>
    </source>
</evidence>
<dbReference type="GO" id="GO:0003824">
    <property type="term" value="F:catalytic activity"/>
    <property type="evidence" value="ECO:0007669"/>
    <property type="project" value="UniProtKB-ARBA"/>
</dbReference>
<organism evidence="3 4">
    <name type="scientific">Aspergillus cristatus</name>
    <name type="common">Chinese Fuzhuan brick tea-fermentation fungus</name>
    <name type="synonym">Eurotium cristatum</name>
    <dbReference type="NCBI Taxonomy" id="573508"/>
    <lineage>
        <taxon>Eukaryota</taxon>
        <taxon>Fungi</taxon>
        <taxon>Dikarya</taxon>
        <taxon>Ascomycota</taxon>
        <taxon>Pezizomycotina</taxon>
        <taxon>Eurotiomycetes</taxon>
        <taxon>Eurotiomycetidae</taxon>
        <taxon>Eurotiales</taxon>
        <taxon>Aspergillaceae</taxon>
        <taxon>Aspergillus</taxon>
        <taxon>Aspergillus subgen. Aspergillus</taxon>
    </lineage>
</organism>
<gene>
    <name evidence="3" type="ORF">SI65_05913</name>
</gene>
<dbReference type="STRING" id="573508.A0A1E3BFW7"/>
<dbReference type="InterPro" id="IPR008928">
    <property type="entry name" value="6-hairpin_glycosidase_sf"/>
</dbReference>
<dbReference type="AlphaFoldDB" id="A0A1E3BFW7"/>
<evidence type="ECO:0000313" key="3">
    <source>
        <dbReference type="EMBL" id="ODM19296.1"/>
    </source>
</evidence>
<dbReference type="EMBL" id="JXNT01000005">
    <property type="protein sequence ID" value="ODM19296.1"/>
    <property type="molecule type" value="Genomic_DNA"/>
</dbReference>
<protein>
    <recommendedName>
        <fullName evidence="2">Mannosylglycerate hydrolase MGH1-like glycoside hydrolase domain-containing protein</fullName>
    </recommendedName>
</protein>
<dbReference type="InterPro" id="IPR054491">
    <property type="entry name" value="MGH1-like_GH"/>
</dbReference>
<feature type="domain" description="Mannosylglycerate hydrolase MGH1-like glycoside hydrolase" evidence="2">
    <location>
        <begin position="94"/>
        <end position="434"/>
    </location>
</feature>
<dbReference type="Gene3D" id="1.50.10.10">
    <property type="match status" value="1"/>
</dbReference>
<dbReference type="Gene3D" id="2.60.120.260">
    <property type="entry name" value="Galactose-binding domain-like"/>
    <property type="match status" value="1"/>
</dbReference>
<proteinExistence type="predicted"/>
<dbReference type="InterPro" id="IPR012341">
    <property type="entry name" value="6hp_glycosidase-like_sf"/>
</dbReference>